<feature type="region of interest" description="Disordered" evidence="9">
    <location>
        <begin position="21"/>
        <end position="54"/>
    </location>
</feature>
<evidence type="ECO:0000256" key="7">
    <source>
        <dbReference type="ARBA" id="ARBA00023237"/>
    </source>
</evidence>
<dbReference type="Pfam" id="PF07715">
    <property type="entry name" value="Plug"/>
    <property type="match status" value="1"/>
</dbReference>
<comment type="caution">
    <text evidence="12">The sequence shown here is derived from an EMBL/GenBank/DDBJ whole genome shotgun (WGS) entry which is preliminary data.</text>
</comment>
<dbReference type="Gene3D" id="2.40.170.20">
    <property type="entry name" value="TonB-dependent receptor, beta-barrel domain"/>
    <property type="match status" value="1"/>
</dbReference>
<dbReference type="Pfam" id="PF13715">
    <property type="entry name" value="CarbopepD_reg_2"/>
    <property type="match status" value="1"/>
</dbReference>
<dbReference type="InterPro" id="IPR008969">
    <property type="entry name" value="CarboxyPept-like_regulatory"/>
</dbReference>
<keyword evidence="3 8" id="KW-1134">Transmembrane beta strand</keyword>
<dbReference type="Gene3D" id="2.60.40.1120">
    <property type="entry name" value="Carboxypeptidase-like, regulatory domain"/>
    <property type="match status" value="1"/>
</dbReference>
<evidence type="ECO:0000313" key="12">
    <source>
        <dbReference type="EMBL" id="PJJ59830.1"/>
    </source>
</evidence>
<dbReference type="InterPro" id="IPR037066">
    <property type="entry name" value="Plug_dom_sf"/>
</dbReference>
<dbReference type="RefSeq" id="WP_100335518.1">
    <property type="nucleotide sequence ID" value="NZ_PGFA01000001.1"/>
</dbReference>
<keyword evidence="7 8" id="KW-0998">Cell outer membrane</keyword>
<dbReference type="InterPro" id="IPR012910">
    <property type="entry name" value="Plug_dom"/>
</dbReference>
<feature type="domain" description="TonB-dependent receptor plug" evidence="11">
    <location>
        <begin position="155"/>
        <end position="262"/>
    </location>
</feature>
<evidence type="ECO:0000259" key="11">
    <source>
        <dbReference type="Pfam" id="PF07715"/>
    </source>
</evidence>
<evidence type="ECO:0000256" key="8">
    <source>
        <dbReference type="PROSITE-ProRule" id="PRU01360"/>
    </source>
</evidence>
<evidence type="ECO:0000256" key="10">
    <source>
        <dbReference type="SAM" id="SignalP"/>
    </source>
</evidence>
<sequence>MQQIYPVLLAAALLPAVPAAAAPTGGEAPHRTPTSKAAAKRKPVVRKPVSTTPDPAEATVGGVVLTNTGDPLPGATIFIKGTFIGTSTDQLGKFSLNASFDNGPVELLVAYVGYESQLVKLTKRDNLLSVVLAPSATLLNETVVSASRVEENILRAPVTIDKVSGRQIERISTPEVLAGLGQLPGVDVNSASMLFTSVSTRGFNTAKSERVIQLVDYMDTALPSLNLSPGNLVGIPELDMESIELIHGPASALYGANALSGVILFNSKDPFVYDGLSLRLRGGERNLLDGQLRYAKKLGEKFAIKLNASAFQANDWIATNREATSFSTNAADSPLGYDAVSSYGEISNVFSPYQNRPATGTTPAYKVNPELYGKTVYMPGFTEQELIGPDQKTKSYRVQGAVSYLIKDDLKLTLEAKRGVGTSTYQNQSRFRIKGLGTNQYRAELKSSKGFIRAYSTEDFTGSSYELTQLSAQIQGSPTSEGGTTKYYQQYFYIFNQTYTQARSANMSVEAAQAAAKAAADASQLKASDPRFATLRDKISNDDQPGRGAQQNFNSFLNDISAQRSFHISDAGTDLILGGAYREYRLGSGGKLFSDAEGSRIRNYEYGAYTQLTQSLLEDHLKLALAARIDLFQNFDPSFSPRASAVYSFGKDKQHNFRASYGQAFRSPSQTDQYLRSDVNTFILLGNLNGFQGYSFTNAEGKSYTPGTSLAGYELTVDKLKLERVNTVEVGYKGAIIPNVYVDASYFRSRYNDFIGGTAFVGNVDGTRPTPAQVNAAIPSNFTDASASPARIIYASYNSHQEVRTQGATVGLTYYAHKAFNIGGNYSLNVLDRSNLPSNFRTYFNTPKHKYNLNVGGIVLKNLSYSVNYRWAQGHRQELPFASGNVRDYSSTDAYLGYTVPKLATTLQAGVSNLFDANNTQIIGGPQIGRLAFLGVLVNVK</sequence>
<dbReference type="GO" id="GO:0015344">
    <property type="term" value="F:siderophore uptake transmembrane transporter activity"/>
    <property type="evidence" value="ECO:0007669"/>
    <property type="project" value="TreeGrafter"/>
</dbReference>
<keyword evidence="12" id="KW-0675">Receptor</keyword>
<keyword evidence="5 10" id="KW-0732">Signal</keyword>
<evidence type="ECO:0000256" key="3">
    <source>
        <dbReference type="ARBA" id="ARBA00022452"/>
    </source>
</evidence>
<keyword evidence="4 8" id="KW-0812">Transmembrane</keyword>
<dbReference type="Gene3D" id="2.170.130.10">
    <property type="entry name" value="TonB-dependent receptor, plug domain"/>
    <property type="match status" value="1"/>
</dbReference>
<keyword evidence="2 8" id="KW-0813">Transport</keyword>
<dbReference type="OrthoDB" id="1109208at2"/>
<comment type="subcellular location">
    <subcellularLocation>
        <location evidence="1 8">Cell outer membrane</location>
        <topology evidence="1 8">Multi-pass membrane protein</topology>
    </subcellularLocation>
</comment>
<dbReference type="GO" id="GO:0044718">
    <property type="term" value="P:siderophore transmembrane transport"/>
    <property type="evidence" value="ECO:0007669"/>
    <property type="project" value="TreeGrafter"/>
</dbReference>
<feature type="signal peptide" evidence="10">
    <location>
        <begin position="1"/>
        <end position="21"/>
    </location>
</feature>
<dbReference type="SUPFAM" id="SSF49464">
    <property type="entry name" value="Carboxypeptidase regulatory domain-like"/>
    <property type="match status" value="1"/>
</dbReference>
<dbReference type="InterPro" id="IPR039426">
    <property type="entry name" value="TonB-dep_rcpt-like"/>
</dbReference>
<keyword evidence="13" id="KW-1185">Reference proteome</keyword>
<dbReference type="PANTHER" id="PTHR30069:SF29">
    <property type="entry name" value="HEMOGLOBIN AND HEMOGLOBIN-HAPTOGLOBIN-BINDING PROTEIN 1-RELATED"/>
    <property type="match status" value="1"/>
</dbReference>
<evidence type="ECO:0000313" key="13">
    <source>
        <dbReference type="Proteomes" id="UP000228535"/>
    </source>
</evidence>
<dbReference type="InterPro" id="IPR047297">
    <property type="entry name" value="FXYD_motif"/>
</dbReference>
<dbReference type="Proteomes" id="UP000228535">
    <property type="component" value="Unassembled WGS sequence"/>
</dbReference>
<evidence type="ECO:0000256" key="9">
    <source>
        <dbReference type="SAM" id="MobiDB-lite"/>
    </source>
</evidence>
<evidence type="ECO:0000256" key="1">
    <source>
        <dbReference type="ARBA" id="ARBA00004571"/>
    </source>
</evidence>
<reference evidence="12 13" key="1">
    <citation type="submission" date="2017-11" db="EMBL/GenBank/DDBJ databases">
        <title>Genomic Encyclopedia of Archaeal and Bacterial Type Strains, Phase II (KMG-II): From Individual Species to Whole Genera.</title>
        <authorList>
            <person name="Goeker M."/>
        </authorList>
    </citation>
    <scope>NUCLEOTIDE SEQUENCE [LARGE SCALE GENOMIC DNA]</scope>
    <source>
        <strain evidence="12 13">DSM 11115</strain>
    </source>
</reference>
<dbReference type="PROSITE" id="PS01310">
    <property type="entry name" value="FXYD"/>
    <property type="match status" value="1"/>
</dbReference>
<proteinExistence type="inferred from homology"/>
<comment type="similarity">
    <text evidence="8">Belongs to the TonB-dependent receptor family.</text>
</comment>
<dbReference type="AlphaFoldDB" id="A0A2M9BPH6"/>
<name>A0A2M9BPH6_9BACT</name>
<keyword evidence="6 8" id="KW-0472">Membrane</keyword>
<organism evidence="12 13">
    <name type="scientific">Hymenobacter chitinivorans DSM 11115</name>
    <dbReference type="NCBI Taxonomy" id="1121954"/>
    <lineage>
        <taxon>Bacteria</taxon>
        <taxon>Pseudomonadati</taxon>
        <taxon>Bacteroidota</taxon>
        <taxon>Cytophagia</taxon>
        <taxon>Cytophagales</taxon>
        <taxon>Hymenobacteraceae</taxon>
        <taxon>Hymenobacter</taxon>
    </lineage>
</organism>
<evidence type="ECO:0000256" key="2">
    <source>
        <dbReference type="ARBA" id="ARBA00022448"/>
    </source>
</evidence>
<protein>
    <submittedName>
        <fullName evidence="12">TonB-dependent receptor-like protein</fullName>
    </submittedName>
</protein>
<evidence type="ECO:0000256" key="4">
    <source>
        <dbReference type="ARBA" id="ARBA00022692"/>
    </source>
</evidence>
<dbReference type="SUPFAM" id="SSF56935">
    <property type="entry name" value="Porins"/>
    <property type="match status" value="1"/>
</dbReference>
<dbReference type="EMBL" id="PGFA01000001">
    <property type="protein sequence ID" value="PJJ59830.1"/>
    <property type="molecule type" value="Genomic_DNA"/>
</dbReference>
<feature type="chain" id="PRO_5014863966" evidence="10">
    <location>
        <begin position="22"/>
        <end position="941"/>
    </location>
</feature>
<evidence type="ECO:0000256" key="5">
    <source>
        <dbReference type="ARBA" id="ARBA00022729"/>
    </source>
</evidence>
<dbReference type="InterPro" id="IPR036942">
    <property type="entry name" value="Beta-barrel_TonB_sf"/>
</dbReference>
<accession>A0A2M9BPH6</accession>
<evidence type="ECO:0000256" key="6">
    <source>
        <dbReference type="ARBA" id="ARBA00023136"/>
    </source>
</evidence>
<gene>
    <name evidence="12" type="ORF">CLV45_1252</name>
</gene>
<dbReference type="PANTHER" id="PTHR30069">
    <property type="entry name" value="TONB-DEPENDENT OUTER MEMBRANE RECEPTOR"/>
    <property type="match status" value="1"/>
</dbReference>
<dbReference type="GO" id="GO:0009279">
    <property type="term" value="C:cell outer membrane"/>
    <property type="evidence" value="ECO:0007669"/>
    <property type="project" value="UniProtKB-SubCell"/>
</dbReference>
<dbReference type="PROSITE" id="PS52016">
    <property type="entry name" value="TONB_DEPENDENT_REC_3"/>
    <property type="match status" value="1"/>
</dbReference>